<organism evidence="2 3">
    <name type="scientific">Saccharobesus litoralis</name>
    <dbReference type="NCBI Taxonomy" id="2172099"/>
    <lineage>
        <taxon>Bacteria</taxon>
        <taxon>Pseudomonadati</taxon>
        <taxon>Pseudomonadota</taxon>
        <taxon>Gammaproteobacteria</taxon>
        <taxon>Alteromonadales</taxon>
        <taxon>Alteromonadaceae</taxon>
        <taxon>Saccharobesus</taxon>
    </lineage>
</organism>
<evidence type="ECO:0000313" key="2">
    <source>
        <dbReference type="EMBL" id="AWB68091.1"/>
    </source>
</evidence>
<evidence type="ECO:0000256" key="1">
    <source>
        <dbReference type="PROSITE-ProRule" id="PRU00510"/>
    </source>
</evidence>
<dbReference type="RefSeq" id="WP_108604156.1">
    <property type="nucleotide sequence ID" value="NZ_CP026604.1"/>
</dbReference>
<name>A0A2S0VV48_9ALTE</name>
<accession>A0A2S0VV48</accession>
<reference evidence="2 3" key="1">
    <citation type="submission" date="2018-01" db="EMBL/GenBank/DDBJ databases">
        <title>Genome sequence of a Cantenovulum-like bacteria.</title>
        <authorList>
            <person name="Tan W.R."/>
            <person name="Lau N.-S."/>
            <person name="Go F."/>
            <person name="Amirul A.-A.A."/>
        </authorList>
    </citation>
    <scope>NUCLEOTIDE SEQUENCE [LARGE SCALE GENOMIC DNA]</scope>
    <source>
        <strain evidence="2 3">CCB-QB4</strain>
    </source>
</reference>
<dbReference type="Gene3D" id="1.20.120.910">
    <property type="entry name" value="DksA, coiled-coil domain"/>
    <property type="match status" value="1"/>
</dbReference>
<dbReference type="EMBL" id="CP026604">
    <property type="protein sequence ID" value="AWB68091.1"/>
    <property type="molecule type" value="Genomic_DNA"/>
</dbReference>
<dbReference type="OrthoDB" id="6064855at2"/>
<dbReference type="KEGG" id="cate:C2869_17420"/>
<dbReference type="Proteomes" id="UP000244441">
    <property type="component" value="Chromosome"/>
</dbReference>
<gene>
    <name evidence="2" type="ORF">C2869_17420</name>
</gene>
<dbReference type="PROSITE" id="PS51128">
    <property type="entry name" value="ZF_DKSA_2"/>
    <property type="match status" value="1"/>
</dbReference>
<dbReference type="AlphaFoldDB" id="A0A2S0VV48"/>
<feature type="zinc finger region" description="dksA C4-type" evidence="1">
    <location>
        <begin position="91"/>
        <end position="115"/>
    </location>
</feature>
<keyword evidence="3" id="KW-1185">Reference proteome</keyword>
<evidence type="ECO:0000313" key="3">
    <source>
        <dbReference type="Proteomes" id="UP000244441"/>
    </source>
</evidence>
<protein>
    <submittedName>
        <fullName evidence="2">Uncharacterized protein</fullName>
    </submittedName>
</protein>
<sequence length="124" mass="14171">MHHLSQQFINKCSLALSQLQAEVLQQIYSKIQASNVELAQFIDKPISSLSAEQQLELFEQHFEYLLKQELPKLRNILTAESQLDIGLYGICPYCESEMTPEALSKNPAIQTCCQCCKECEKCRD</sequence>
<proteinExistence type="predicted"/>